<protein>
    <submittedName>
        <fullName evidence="7">Related to fructosyl amino acid oxidase</fullName>
    </submittedName>
</protein>
<dbReference type="InterPro" id="IPR006076">
    <property type="entry name" value="FAD-dep_OxRdtase"/>
</dbReference>
<accession>A0AAE8MVF6</accession>
<dbReference type="Gene3D" id="3.30.9.10">
    <property type="entry name" value="D-Amino Acid Oxidase, subunit A, domain 2"/>
    <property type="match status" value="1"/>
</dbReference>
<organism evidence="7 8">
    <name type="scientific">Cephalotrichum gorgonifer</name>
    <dbReference type="NCBI Taxonomy" id="2041049"/>
    <lineage>
        <taxon>Eukaryota</taxon>
        <taxon>Fungi</taxon>
        <taxon>Dikarya</taxon>
        <taxon>Ascomycota</taxon>
        <taxon>Pezizomycotina</taxon>
        <taxon>Sordariomycetes</taxon>
        <taxon>Hypocreomycetidae</taxon>
        <taxon>Microascales</taxon>
        <taxon>Microascaceae</taxon>
        <taxon>Cephalotrichum</taxon>
    </lineage>
</organism>
<evidence type="ECO:0000256" key="5">
    <source>
        <dbReference type="ARBA" id="ARBA00023002"/>
    </source>
</evidence>
<evidence type="ECO:0000259" key="6">
    <source>
        <dbReference type="Pfam" id="PF01266"/>
    </source>
</evidence>
<evidence type="ECO:0000256" key="2">
    <source>
        <dbReference type="ARBA" id="ARBA00010989"/>
    </source>
</evidence>
<proteinExistence type="inferred from homology"/>
<keyword evidence="5" id="KW-0560">Oxidoreductase</keyword>
<dbReference type="AlphaFoldDB" id="A0AAE8MVF6"/>
<dbReference type="PANTHER" id="PTHR10961">
    <property type="entry name" value="PEROXISOMAL SARCOSINE OXIDASE"/>
    <property type="match status" value="1"/>
</dbReference>
<dbReference type="GO" id="GO:0008115">
    <property type="term" value="F:sarcosine oxidase activity"/>
    <property type="evidence" value="ECO:0007669"/>
    <property type="project" value="TreeGrafter"/>
</dbReference>
<comment type="similarity">
    <text evidence="2">Belongs to the MSOX/MTOX family.</text>
</comment>
<comment type="cofactor">
    <cofactor evidence="1">
        <name>FAD</name>
        <dbReference type="ChEBI" id="CHEBI:57692"/>
    </cofactor>
</comment>
<evidence type="ECO:0000256" key="3">
    <source>
        <dbReference type="ARBA" id="ARBA00022630"/>
    </source>
</evidence>
<keyword evidence="8" id="KW-1185">Reference proteome</keyword>
<evidence type="ECO:0000313" key="8">
    <source>
        <dbReference type="Proteomes" id="UP001187682"/>
    </source>
</evidence>
<dbReference type="Pfam" id="PF01266">
    <property type="entry name" value="DAO"/>
    <property type="match status" value="1"/>
</dbReference>
<dbReference type="PRINTS" id="PR00420">
    <property type="entry name" value="RNGMNOXGNASE"/>
</dbReference>
<dbReference type="InterPro" id="IPR036188">
    <property type="entry name" value="FAD/NAD-bd_sf"/>
</dbReference>
<dbReference type="Gene3D" id="3.50.50.60">
    <property type="entry name" value="FAD/NAD(P)-binding domain"/>
    <property type="match status" value="1"/>
</dbReference>
<evidence type="ECO:0000313" key="7">
    <source>
        <dbReference type="EMBL" id="SPO01041.1"/>
    </source>
</evidence>
<reference evidence="7" key="1">
    <citation type="submission" date="2018-03" db="EMBL/GenBank/DDBJ databases">
        <authorList>
            <person name="Guldener U."/>
        </authorList>
    </citation>
    <scope>NUCLEOTIDE SEQUENCE</scope>
</reference>
<dbReference type="EMBL" id="ONZQ02000004">
    <property type="protein sequence ID" value="SPO01041.1"/>
    <property type="molecule type" value="Genomic_DNA"/>
</dbReference>
<feature type="domain" description="FAD dependent oxidoreductase" evidence="6">
    <location>
        <begin position="6"/>
        <end position="369"/>
    </location>
</feature>
<dbReference type="GO" id="GO:0050660">
    <property type="term" value="F:flavin adenine dinucleotide binding"/>
    <property type="evidence" value="ECO:0007669"/>
    <property type="project" value="InterPro"/>
</dbReference>
<sequence>MTNSKRVLIVGGGTFGLSTAYHLAKSGYTNVTVLDKGAYLPSDASAGNDLNKIIRAEYEDPFYAELALDAIQQWQRNPLFAPYYHQVGYLLATSPAAPEKAKKSLAKALSSISRHPAWAGQITPLETREDIRAVAPAFDGPMKWRGYFNRLAGYAHAADALRATYAVCCELGIEFRLGDAVKSLTWDGDRCVGASTASGRFYGADVVVVTMGGAAASLIPSLAPQVTAKAWSVAHVQLTPAEAAKLRGIPVTYARDLGFFFEPDPRTNLLKMCPSGAGITNYEGGNVSLPPADSSYIPAHDEAAMRALLRETLPALADRPLVNQHMCWVADTRDSEYIIDFVPGKKGVIVATGDSGHGYKMLPVAGRWIKKVIEEGAQAEARWRWKEVSGGPEDISWRVGNLYDLKEESKKIVSKL</sequence>
<evidence type="ECO:0000256" key="1">
    <source>
        <dbReference type="ARBA" id="ARBA00001974"/>
    </source>
</evidence>
<dbReference type="InterPro" id="IPR045170">
    <property type="entry name" value="MTOX"/>
</dbReference>
<keyword evidence="3" id="KW-0285">Flavoprotein</keyword>
<gene>
    <name evidence="7" type="ORF">DNG_03789</name>
</gene>
<dbReference type="PANTHER" id="PTHR10961:SF26">
    <property type="entry name" value="L-SACCHAROPINE OXIDASE"/>
    <property type="match status" value="1"/>
</dbReference>
<dbReference type="Proteomes" id="UP001187682">
    <property type="component" value="Unassembled WGS sequence"/>
</dbReference>
<keyword evidence="4" id="KW-0274">FAD</keyword>
<name>A0AAE8MVF6_9PEZI</name>
<comment type="caution">
    <text evidence="7">The sequence shown here is derived from an EMBL/GenBank/DDBJ whole genome shotgun (WGS) entry which is preliminary data.</text>
</comment>
<dbReference type="SUPFAM" id="SSF51905">
    <property type="entry name" value="FAD/NAD(P)-binding domain"/>
    <property type="match status" value="1"/>
</dbReference>
<dbReference type="GO" id="GO:0051698">
    <property type="term" value="F:saccharopine oxidase activity"/>
    <property type="evidence" value="ECO:0007669"/>
    <property type="project" value="TreeGrafter"/>
</dbReference>
<evidence type="ECO:0000256" key="4">
    <source>
        <dbReference type="ARBA" id="ARBA00022827"/>
    </source>
</evidence>